<feature type="transmembrane region" description="Helical" evidence="2">
    <location>
        <begin position="212"/>
        <end position="233"/>
    </location>
</feature>
<protein>
    <submittedName>
        <fullName evidence="4">Uncharacterized protein LOC105847310</fullName>
    </submittedName>
</protein>
<keyword evidence="2" id="KW-1133">Transmembrane helix</keyword>
<dbReference type="GeneID" id="105847310"/>
<feature type="transmembrane region" description="Helical" evidence="2">
    <location>
        <begin position="278"/>
        <end position="297"/>
    </location>
</feature>
<reference evidence="3" key="1">
    <citation type="submission" date="2025-05" db="UniProtKB">
        <authorList>
            <consortium name="RefSeq"/>
        </authorList>
    </citation>
    <scope>NUCLEOTIDE SEQUENCE [LARGE SCALE GENOMIC DNA]</scope>
</reference>
<feature type="region of interest" description="Disordered" evidence="1">
    <location>
        <begin position="1"/>
        <end position="21"/>
    </location>
</feature>
<keyword evidence="2" id="KW-0812">Transmembrane</keyword>
<reference evidence="4" key="2">
    <citation type="submission" date="2025-08" db="UniProtKB">
        <authorList>
            <consortium name="RefSeq"/>
        </authorList>
    </citation>
    <scope>IDENTIFICATION</scope>
</reference>
<evidence type="ECO:0000256" key="1">
    <source>
        <dbReference type="SAM" id="MobiDB-lite"/>
    </source>
</evidence>
<dbReference type="PANTHER" id="PTHR36970">
    <property type="entry name" value="UNNAMED PRODUCT"/>
    <property type="match status" value="1"/>
</dbReference>
<feature type="transmembrane region" description="Helical" evidence="2">
    <location>
        <begin position="74"/>
        <end position="95"/>
    </location>
</feature>
<feature type="compositionally biased region" description="Polar residues" evidence="1">
    <location>
        <begin position="1"/>
        <end position="11"/>
    </location>
</feature>
<feature type="transmembrane region" description="Helical" evidence="2">
    <location>
        <begin position="101"/>
        <end position="120"/>
    </location>
</feature>
<dbReference type="RefSeq" id="XP_065643644.1">
    <property type="nucleotide sequence ID" value="XM_065787572.1"/>
</dbReference>
<feature type="transmembrane region" description="Helical" evidence="2">
    <location>
        <begin position="254"/>
        <end position="272"/>
    </location>
</feature>
<proteinExistence type="predicted"/>
<gene>
    <name evidence="4" type="primary">LOC105847310</name>
</gene>
<evidence type="ECO:0000256" key="2">
    <source>
        <dbReference type="SAM" id="Phobius"/>
    </source>
</evidence>
<dbReference type="Proteomes" id="UP001652625">
    <property type="component" value="Chromosome 01"/>
</dbReference>
<keyword evidence="2" id="KW-0472">Membrane</keyword>
<dbReference type="PANTHER" id="PTHR36970:SF1">
    <property type="entry name" value="BESTROPHIN HOMOLOG"/>
    <property type="match status" value="1"/>
</dbReference>
<accession>A0ABM4B472</accession>
<name>A0ABM4B472_HYDVU</name>
<keyword evidence="3" id="KW-1185">Reference proteome</keyword>
<organism evidence="3 4">
    <name type="scientific">Hydra vulgaris</name>
    <name type="common">Hydra</name>
    <name type="synonym">Hydra attenuata</name>
    <dbReference type="NCBI Taxonomy" id="6087"/>
    <lineage>
        <taxon>Eukaryota</taxon>
        <taxon>Metazoa</taxon>
        <taxon>Cnidaria</taxon>
        <taxon>Hydrozoa</taxon>
        <taxon>Hydroidolina</taxon>
        <taxon>Anthoathecata</taxon>
        <taxon>Aplanulata</taxon>
        <taxon>Hydridae</taxon>
        <taxon>Hydra</taxon>
    </lineage>
</organism>
<sequence length="339" mass="39594">MIKLNPMQQKRANIKGKKKTQGTTPLKDIVIEKGREPIHIWSHKRKTKLLNKGSYRYFFYTITLNTLKSFFQSFNIMVVVQMALAAGAVYLSTHFKLSFDFNVNLFVSPIVFPLAFSINADFQRREKVLDDLANFKAAVMTWFFCMRDWKEASSLDKVWMKAVHLKLKSILFHTREYLITKKLLRRKVILKAIYEDFSDINQLVEIVRKSALPANTSLVARVHLIFNSLFLAFERLRVVREYRSPRSIRSFNKILIFFFPTLISPYCVLLGKTSVNKWSPYYISVLVAFVFSALQGVQDRLDDPFDGMSEDDINLSSIDEWTFNFLEATKDRILTIDNF</sequence>
<evidence type="ECO:0000313" key="3">
    <source>
        <dbReference type="Proteomes" id="UP001652625"/>
    </source>
</evidence>
<evidence type="ECO:0000313" key="4">
    <source>
        <dbReference type="RefSeq" id="XP_065643644.1"/>
    </source>
</evidence>